<dbReference type="SMART" id="SM00248">
    <property type="entry name" value="ANK"/>
    <property type="match status" value="6"/>
</dbReference>
<keyword evidence="6" id="KW-1185">Reference proteome</keyword>
<dbReference type="Pfam" id="PF12796">
    <property type="entry name" value="Ank_2"/>
    <property type="match status" value="1"/>
</dbReference>
<keyword evidence="1" id="KW-0677">Repeat</keyword>
<dbReference type="Proteomes" id="UP001345827">
    <property type="component" value="Unassembled WGS sequence"/>
</dbReference>
<evidence type="ECO:0000256" key="3">
    <source>
        <dbReference type="PROSITE-ProRule" id="PRU00023"/>
    </source>
</evidence>
<evidence type="ECO:0000313" key="6">
    <source>
        <dbReference type="Proteomes" id="UP001345827"/>
    </source>
</evidence>
<gene>
    <name evidence="5" type="ORF">LTR25_003580</name>
</gene>
<evidence type="ECO:0000256" key="2">
    <source>
        <dbReference type="ARBA" id="ARBA00023043"/>
    </source>
</evidence>
<dbReference type="SUPFAM" id="SSF48403">
    <property type="entry name" value="Ankyrin repeat"/>
    <property type="match status" value="1"/>
</dbReference>
<dbReference type="InterPro" id="IPR002110">
    <property type="entry name" value="Ankyrin_rpt"/>
</dbReference>
<feature type="repeat" description="ANK" evidence="3">
    <location>
        <begin position="597"/>
        <end position="629"/>
    </location>
</feature>
<dbReference type="GO" id="GO:0005634">
    <property type="term" value="C:nucleus"/>
    <property type="evidence" value="ECO:0007669"/>
    <property type="project" value="TreeGrafter"/>
</dbReference>
<feature type="repeat" description="ANK" evidence="3">
    <location>
        <begin position="494"/>
        <end position="526"/>
    </location>
</feature>
<dbReference type="PROSITE" id="PS50297">
    <property type="entry name" value="ANK_REP_REGION"/>
    <property type="match status" value="3"/>
</dbReference>
<evidence type="ECO:0000256" key="4">
    <source>
        <dbReference type="SAM" id="MobiDB-lite"/>
    </source>
</evidence>
<organism evidence="5 6">
    <name type="scientific">Vermiconidia calcicola</name>
    <dbReference type="NCBI Taxonomy" id="1690605"/>
    <lineage>
        <taxon>Eukaryota</taxon>
        <taxon>Fungi</taxon>
        <taxon>Dikarya</taxon>
        <taxon>Ascomycota</taxon>
        <taxon>Pezizomycotina</taxon>
        <taxon>Dothideomycetes</taxon>
        <taxon>Dothideomycetidae</taxon>
        <taxon>Mycosphaerellales</taxon>
        <taxon>Extremaceae</taxon>
        <taxon>Vermiconidia</taxon>
    </lineage>
</organism>
<dbReference type="Gene3D" id="1.25.40.20">
    <property type="entry name" value="Ankyrin repeat-containing domain"/>
    <property type="match status" value="3"/>
</dbReference>
<dbReference type="PROSITE" id="PS50088">
    <property type="entry name" value="ANK_REPEAT"/>
    <property type="match status" value="3"/>
</dbReference>
<evidence type="ECO:0000313" key="5">
    <source>
        <dbReference type="EMBL" id="KAK5539875.1"/>
    </source>
</evidence>
<feature type="repeat" description="ANK" evidence="3">
    <location>
        <begin position="383"/>
        <end position="415"/>
    </location>
</feature>
<proteinExistence type="predicted"/>
<feature type="region of interest" description="Disordered" evidence="4">
    <location>
        <begin position="183"/>
        <end position="212"/>
    </location>
</feature>
<dbReference type="PANTHER" id="PTHR24201:SF16">
    <property type="entry name" value="ANKYRIN-1-LIKE-RELATED"/>
    <property type="match status" value="1"/>
</dbReference>
<dbReference type="InterPro" id="IPR036770">
    <property type="entry name" value="Ankyrin_rpt-contain_sf"/>
</dbReference>
<dbReference type="InterPro" id="IPR050776">
    <property type="entry name" value="Ank_Repeat/CDKN_Inhibitor"/>
</dbReference>
<keyword evidence="2 3" id="KW-0040">ANK repeat</keyword>
<dbReference type="Pfam" id="PF00023">
    <property type="entry name" value="Ank"/>
    <property type="match status" value="2"/>
</dbReference>
<feature type="region of interest" description="Disordered" evidence="4">
    <location>
        <begin position="732"/>
        <end position="763"/>
    </location>
</feature>
<name>A0AAV9QEP5_9PEZI</name>
<evidence type="ECO:0000256" key="1">
    <source>
        <dbReference type="ARBA" id="ARBA00022737"/>
    </source>
</evidence>
<feature type="compositionally biased region" description="Acidic residues" evidence="4">
    <location>
        <begin position="744"/>
        <end position="763"/>
    </location>
</feature>
<dbReference type="EMBL" id="JAXLQG010000005">
    <property type="protein sequence ID" value="KAK5539875.1"/>
    <property type="molecule type" value="Genomic_DNA"/>
</dbReference>
<dbReference type="PANTHER" id="PTHR24201">
    <property type="entry name" value="ANK_REP_REGION DOMAIN-CONTAINING PROTEIN"/>
    <property type="match status" value="1"/>
</dbReference>
<sequence length="763" mass="85367">MDPLSVIASCLAIAGATTATLKTIRVVQGAGDELKLLMSEVDGLQAVLGTLRAVLVKRRHDPSLPQDIIDEVCDYVASAGETLKSLDTLVKTKLVKGQKRNGQNKIAYTAWIKERDDVRKLQQDLRERRTILPVLLSASNLSDFTHVYTRLDQVANFQSTQSLGIDKLTQEIMQLRRLSDASTASGASKSSETSNDLSLTPATSVESNGEPEAHEQDFRVARYMENYNTPAYAAEYRLQSYAVRRKRAPAFREKRCEAEWCNCICHRVGSIQTPKFICSLFGALSLKYSGVSVWNHKCITQCHSQSIPTLRASYVFPPWLLERAVHFVLSVTRMGGIQIGLATPRTVPGDSPIFQCAIEGDLMGMQRLFGDGLASPFDVAQSTGRTVLHHAVTYNHTELSQFLIDTGAQPHWEDKDKESTVALAYTRMFGGLVSPLSVQTWQSMFDAEDFLESRRFPTLSKIVLQLTGREGKLQQLLRNQLELSTCSINDTDAEGRTALSWAASRGDLESVKILLEFDADPNISSHRRQSPLHFPPQNEFANSGEIMTELLKKNADVNCVDFHKRTPLIYGACNQRNIANLKPLFDFRADCNAQDMHERTPLSYATRMKRIETLKFLLDNGCDPSIPDNWGILPLMEAVQQNWHEGLKILLEYPAATSTERTKMQTSLLEEIALRADGETLEIFTKHCTVHGPLSALEDDAWLRNLFEARGNLDDDVRHSYEKLLILQRAGGPGIPERYRNEDNDSSEDSDDADEFFDADEGS</sequence>
<comment type="caution">
    <text evidence="5">The sequence shown here is derived from an EMBL/GenBank/DDBJ whole genome shotgun (WGS) entry which is preliminary data.</text>
</comment>
<protein>
    <recommendedName>
        <fullName evidence="7">Fungal N-terminal domain-containing protein</fullName>
    </recommendedName>
</protein>
<reference evidence="5 6" key="1">
    <citation type="submission" date="2023-06" db="EMBL/GenBank/DDBJ databases">
        <title>Black Yeasts Isolated from many extreme environments.</title>
        <authorList>
            <person name="Coleine C."/>
            <person name="Stajich J.E."/>
            <person name="Selbmann L."/>
        </authorList>
    </citation>
    <scope>NUCLEOTIDE SEQUENCE [LARGE SCALE GENOMIC DNA]</scope>
    <source>
        <strain evidence="5 6">CCFEE 5887</strain>
    </source>
</reference>
<dbReference type="AlphaFoldDB" id="A0AAV9QEP5"/>
<feature type="compositionally biased region" description="Polar residues" evidence="4">
    <location>
        <begin position="183"/>
        <end position="207"/>
    </location>
</feature>
<evidence type="ECO:0008006" key="7">
    <source>
        <dbReference type="Google" id="ProtNLM"/>
    </source>
</evidence>
<accession>A0AAV9QEP5</accession>